<sequence>MFDILKILFVILIVIVILLVIWAVHSYNQLVAMNEKINVSWSQIDVVLKQRADLIPGLVETVKGAARFETETLNSVLQSRERYTQASDPKDKMISANQLDQSLHQLFVLSENYPDLKANASFMNFQKEFSVMEDKIAKYRQFYNDMVYAYNRACQAFPKSMIASAFHFDLASYFEISEEEKTKPNIQF</sequence>
<reference evidence="7" key="2">
    <citation type="journal article" date="2021" name="PeerJ">
        <title>Extensive microbial diversity within the chicken gut microbiome revealed by metagenomics and culture.</title>
        <authorList>
            <person name="Gilroy R."/>
            <person name="Ravi A."/>
            <person name="Getino M."/>
            <person name="Pursley I."/>
            <person name="Horton D.L."/>
            <person name="Alikhan N.F."/>
            <person name="Baker D."/>
            <person name="Gharbi K."/>
            <person name="Hall N."/>
            <person name="Watson M."/>
            <person name="Adriaenssens E.M."/>
            <person name="Foster-Nyarko E."/>
            <person name="Jarju S."/>
            <person name="Secka A."/>
            <person name="Antonio M."/>
            <person name="Oren A."/>
            <person name="Chaudhuri R.R."/>
            <person name="La Ragione R."/>
            <person name="Hildebrand F."/>
            <person name="Pallen M.J."/>
        </authorList>
    </citation>
    <scope>NUCLEOTIDE SEQUENCE</scope>
    <source>
        <strain evidence="7">CHK195-11698</strain>
    </source>
</reference>
<protein>
    <submittedName>
        <fullName evidence="7">LemA family protein</fullName>
    </submittedName>
</protein>
<evidence type="ECO:0000256" key="4">
    <source>
        <dbReference type="ARBA" id="ARBA00022989"/>
    </source>
</evidence>
<dbReference type="Gene3D" id="1.20.1440.20">
    <property type="entry name" value="LemA-like domain"/>
    <property type="match status" value="1"/>
</dbReference>
<evidence type="ECO:0000256" key="3">
    <source>
        <dbReference type="ARBA" id="ARBA00022692"/>
    </source>
</evidence>
<comment type="similarity">
    <text evidence="2">Belongs to the LemA family.</text>
</comment>
<proteinExistence type="inferred from homology"/>
<dbReference type="SUPFAM" id="SSF140478">
    <property type="entry name" value="LemA-like"/>
    <property type="match status" value="1"/>
</dbReference>
<comment type="caution">
    <text evidence="7">The sequence shown here is derived from an EMBL/GenBank/DDBJ whole genome shotgun (WGS) entry which is preliminary data.</text>
</comment>
<feature type="transmembrane region" description="Helical" evidence="6">
    <location>
        <begin position="7"/>
        <end position="25"/>
    </location>
</feature>
<evidence type="ECO:0000256" key="2">
    <source>
        <dbReference type="ARBA" id="ARBA00008854"/>
    </source>
</evidence>
<dbReference type="AlphaFoldDB" id="A0A9D1HN46"/>
<accession>A0A9D1HN46</accession>
<name>A0A9D1HN46_9FIRM</name>
<dbReference type="PANTHER" id="PTHR34478">
    <property type="entry name" value="PROTEIN LEMA"/>
    <property type="match status" value="1"/>
</dbReference>
<evidence type="ECO:0000256" key="5">
    <source>
        <dbReference type="ARBA" id="ARBA00023136"/>
    </source>
</evidence>
<keyword evidence="3 6" id="KW-0812">Transmembrane</keyword>
<comment type="subcellular location">
    <subcellularLocation>
        <location evidence="1">Membrane</location>
        <topology evidence="1">Single-pass membrane protein</topology>
    </subcellularLocation>
</comment>
<dbReference type="InterPro" id="IPR007156">
    <property type="entry name" value="MamQ_LemA"/>
</dbReference>
<gene>
    <name evidence="7" type="ORF">IAD15_05810</name>
</gene>
<dbReference type="GO" id="GO:0016020">
    <property type="term" value="C:membrane"/>
    <property type="evidence" value="ECO:0007669"/>
    <property type="project" value="UniProtKB-SubCell"/>
</dbReference>
<evidence type="ECO:0000256" key="6">
    <source>
        <dbReference type="SAM" id="Phobius"/>
    </source>
</evidence>
<dbReference type="PANTHER" id="PTHR34478:SF2">
    <property type="entry name" value="MEMBRANE PROTEIN"/>
    <property type="match status" value="1"/>
</dbReference>
<dbReference type="EMBL" id="DVMJ01000051">
    <property type="protein sequence ID" value="HIU13568.1"/>
    <property type="molecule type" value="Genomic_DNA"/>
</dbReference>
<dbReference type="InterPro" id="IPR023353">
    <property type="entry name" value="LemA-like_dom_sf"/>
</dbReference>
<evidence type="ECO:0000313" key="7">
    <source>
        <dbReference type="EMBL" id="HIU13568.1"/>
    </source>
</evidence>
<organism evidence="7 8">
    <name type="scientific">Candidatus Fimiplasma intestinipullorum</name>
    <dbReference type="NCBI Taxonomy" id="2840825"/>
    <lineage>
        <taxon>Bacteria</taxon>
        <taxon>Bacillati</taxon>
        <taxon>Bacillota</taxon>
        <taxon>Clostridia</taxon>
        <taxon>Eubacteriales</taxon>
        <taxon>Candidatus Fimiplasma</taxon>
    </lineage>
</organism>
<evidence type="ECO:0000256" key="1">
    <source>
        <dbReference type="ARBA" id="ARBA00004167"/>
    </source>
</evidence>
<evidence type="ECO:0000313" key="8">
    <source>
        <dbReference type="Proteomes" id="UP000824175"/>
    </source>
</evidence>
<keyword evidence="4 6" id="KW-1133">Transmembrane helix</keyword>
<reference evidence="7" key="1">
    <citation type="submission" date="2020-10" db="EMBL/GenBank/DDBJ databases">
        <authorList>
            <person name="Gilroy R."/>
        </authorList>
    </citation>
    <scope>NUCLEOTIDE SEQUENCE</scope>
    <source>
        <strain evidence="7">CHK195-11698</strain>
    </source>
</reference>
<dbReference type="Pfam" id="PF04011">
    <property type="entry name" value="LemA"/>
    <property type="match status" value="1"/>
</dbReference>
<dbReference type="Proteomes" id="UP000824175">
    <property type="component" value="Unassembled WGS sequence"/>
</dbReference>
<keyword evidence="5 6" id="KW-0472">Membrane</keyword>